<dbReference type="PROSITE" id="PS50112">
    <property type="entry name" value="PAS"/>
    <property type="match status" value="1"/>
</dbReference>
<dbReference type="Pfam" id="PF13426">
    <property type="entry name" value="PAS_9"/>
    <property type="match status" value="1"/>
</dbReference>
<dbReference type="FunFam" id="3.30.70.270:FF:000001">
    <property type="entry name" value="Diguanylate cyclase domain protein"/>
    <property type="match status" value="1"/>
</dbReference>
<dbReference type="InterPro" id="IPR029787">
    <property type="entry name" value="Nucleotide_cyclase"/>
</dbReference>
<dbReference type="InterPro" id="IPR035965">
    <property type="entry name" value="PAS-like_dom_sf"/>
</dbReference>
<dbReference type="InterPro" id="IPR001633">
    <property type="entry name" value="EAL_dom"/>
</dbReference>
<feature type="domain" description="GGDEF" evidence="4">
    <location>
        <begin position="174"/>
        <end position="307"/>
    </location>
</feature>
<dbReference type="SMART" id="SM00086">
    <property type="entry name" value="PAC"/>
    <property type="match status" value="1"/>
</dbReference>
<dbReference type="Gene3D" id="3.20.20.450">
    <property type="entry name" value="EAL domain"/>
    <property type="match status" value="1"/>
</dbReference>
<dbReference type="NCBIfam" id="TIGR00229">
    <property type="entry name" value="sensory_box"/>
    <property type="match status" value="1"/>
</dbReference>
<dbReference type="InterPro" id="IPR001610">
    <property type="entry name" value="PAC"/>
</dbReference>
<evidence type="ECO:0000313" key="6">
    <source>
        <dbReference type="Proteomes" id="UP000481037"/>
    </source>
</evidence>
<dbReference type="InterPro" id="IPR000014">
    <property type="entry name" value="PAS"/>
</dbReference>
<evidence type="ECO:0000313" key="5">
    <source>
        <dbReference type="EMBL" id="MRX11181.1"/>
    </source>
</evidence>
<dbReference type="NCBIfam" id="TIGR00254">
    <property type="entry name" value="GGDEF"/>
    <property type="match status" value="1"/>
</dbReference>
<dbReference type="Pfam" id="PF00990">
    <property type="entry name" value="GGDEF"/>
    <property type="match status" value="1"/>
</dbReference>
<evidence type="ECO:0000259" key="2">
    <source>
        <dbReference type="PROSITE" id="PS50113"/>
    </source>
</evidence>
<dbReference type="InterPro" id="IPR043128">
    <property type="entry name" value="Rev_trsase/Diguanyl_cyclase"/>
</dbReference>
<dbReference type="PROSITE" id="PS50883">
    <property type="entry name" value="EAL"/>
    <property type="match status" value="1"/>
</dbReference>
<dbReference type="PANTHER" id="PTHR44757">
    <property type="entry name" value="DIGUANYLATE CYCLASE DGCP"/>
    <property type="match status" value="1"/>
</dbReference>
<dbReference type="RefSeq" id="WP_154369361.1">
    <property type="nucleotide sequence ID" value="NZ_WKJM01000030.1"/>
</dbReference>
<feature type="domain" description="EAL" evidence="3">
    <location>
        <begin position="316"/>
        <end position="568"/>
    </location>
</feature>
<dbReference type="Pfam" id="PF00563">
    <property type="entry name" value="EAL"/>
    <property type="match status" value="1"/>
</dbReference>
<reference evidence="5 6" key="1">
    <citation type="submission" date="2019-11" db="EMBL/GenBank/DDBJ databases">
        <title>Novel species isolated from a subtropical stream in China.</title>
        <authorList>
            <person name="Lu H."/>
        </authorList>
    </citation>
    <scope>NUCLEOTIDE SEQUENCE [LARGE SCALE GENOMIC DNA]</scope>
    <source>
        <strain evidence="5 6">FT25W</strain>
    </source>
</reference>
<dbReference type="InterPro" id="IPR000160">
    <property type="entry name" value="GGDEF_dom"/>
</dbReference>
<dbReference type="GO" id="GO:0003824">
    <property type="term" value="F:catalytic activity"/>
    <property type="evidence" value="ECO:0007669"/>
    <property type="project" value="UniProtKB-ARBA"/>
</dbReference>
<dbReference type="SMART" id="SM00267">
    <property type="entry name" value="GGDEF"/>
    <property type="match status" value="1"/>
</dbReference>
<dbReference type="CDD" id="cd01948">
    <property type="entry name" value="EAL"/>
    <property type="match status" value="1"/>
</dbReference>
<dbReference type="AlphaFoldDB" id="A0A6L5QQQ6"/>
<dbReference type="PANTHER" id="PTHR44757:SF2">
    <property type="entry name" value="BIOFILM ARCHITECTURE MAINTENANCE PROTEIN MBAA"/>
    <property type="match status" value="1"/>
</dbReference>
<comment type="caution">
    <text evidence="5">The sequence shown here is derived from an EMBL/GenBank/DDBJ whole genome shotgun (WGS) entry which is preliminary data.</text>
</comment>
<dbReference type="InterPro" id="IPR000700">
    <property type="entry name" value="PAS-assoc_C"/>
</dbReference>
<dbReference type="PROSITE" id="PS50887">
    <property type="entry name" value="GGDEF"/>
    <property type="match status" value="1"/>
</dbReference>
<dbReference type="CDD" id="cd01949">
    <property type="entry name" value="GGDEF"/>
    <property type="match status" value="1"/>
</dbReference>
<sequence>MTLPLKTVIAPALAPEILLRQIYLNVRDFAIFTIDTNSLVTSWNLGAELIFGYPPEEIIGQSMVRLFTDADQVDAEHLLEMQTADRWDRAGDYRWHMRKDSSLFWADGVLTPIRDDGGQSIGYLKILRDITERKLAQDEIRRLATIDVLTGLANRAAFDTRRSEMVSLAERTGQLLLLLMIDLDQFKEVNDMLGHQAGDLLLRLTAQRIRAASRESDFIARLGGDEFALLQLDAPSPADGGMLAEKLLAELTMPFMLGEREVRISASIGIAVCPVDADSPDGLLNKADLALYHAKNAGRNCYHYYTEALDMIAHRKNAHHAELKRLMRHKHFSLAYQPIVDHDGNAVAVEALLRLPGELGRQPIEYTISLARETGQLAELGKWIVREVCAQMRRWLDGGLLGLRVCVNSCAHELQDPGYLAQLQAALADHGLTSDMMEIEITERDAIELERSGSNVIDQLRQAGYRLALDDFGTGYSSLSYLRTLRVTTIKLDKSFLHGVPGNADANAVVRTVVQLAQDLRLNVIAEGVESQDQAAFLDNAGCAAFQGFLYSKPLSADDATRWLQTHLVP</sequence>
<dbReference type="InterPro" id="IPR035919">
    <property type="entry name" value="EAL_sf"/>
</dbReference>
<dbReference type="EMBL" id="WKJM01000030">
    <property type="protein sequence ID" value="MRX11181.1"/>
    <property type="molecule type" value="Genomic_DNA"/>
</dbReference>
<dbReference type="Gene3D" id="3.30.70.270">
    <property type="match status" value="1"/>
</dbReference>
<dbReference type="CDD" id="cd00130">
    <property type="entry name" value="PAS"/>
    <property type="match status" value="1"/>
</dbReference>
<name>A0A6L5QQQ6_9BURK</name>
<dbReference type="SUPFAM" id="SSF55785">
    <property type="entry name" value="PYP-like sensor domain (PAS domain)"/>
    <property type="match status" value="1"/>
</dbReference>
<dbReference type="SUPFAM" id="SSF55073">
    <property type="entry name" value="Nucleotide cyclase"/>
    <property type="match status" value="1"/>
</dbReference>
<dbReference type="Proteomes" id="UP000481037">
    <property type="component" value="Unassembled WGS sequence"/>
</dbReference>
<proteinExistence type="predicted"/>
<dbReference type="PROSITE" id="PS50113">
    <property type="entry name" value="PAC"/>
    <property type="match status" value="1"/>
</dbReference>
<accession>A0A6L5QQQ6</accession>
<feature type="domain" description="PAC" evidence="2">
    <location>
        <begin position="89"/>
        <end position="142"/>
    </location>
</feature>
<evidence type="ECO:0000259" key="3">
    <source>
        <dbReference type="PROSITE" id="PS50883"/>
    </source>
</evidence>
<evidence type="ECO:0000259" key="1">
    <source>
        <dbReference type="PROSITE" id="PS50112"/>
    </source>
</evidence>
<dbReference type="SMART" id="SM00091">
    <property type="entry name" value="PAS"/>
    <property type="match status" value="1"/>
</dbReference>
<dbReference type="SMART" id="SM00052">
    <property type="entry name" value="EAL"/>
    <property type="match status" value="1"/>
</dbReference>
<organism evidence="5 6">
    <name type="scientific">Duganella alba</name>
    <dbReference type="NCBI Taxonomy" id="2666081"/>
    <lineage>
        <taxon>Bacteria</taxon>
        <taxon>Pseudomonadati</taxon>
        <taxon>Pseudomonadota</taxon>
        <taxon>Betaproteobacteria</taxon>
        <taxon>Burkholderiales</taxon>
        <taxon>Oxalobacteraceae</taxon>
        <taxon>Telluria group</taxon>
        <taxon>Duganella</taxon>
    </lineage>
</organism>
<evidence type="ECO:0000259" key="4">
    <source>
        <dbReference type="PROSITE" id="PS50887"/>
    </source>
</evidence>
<feature type="domain" description="PAS" evidence="1">
    <location>
        <begin position="31"/>
        <end position="64"/>
    </location>
</feature>
<protein>
    <submittedName>
        <fullName evidence="5">EAL domain-containing protein</fullName>
    </submittedName>
</protein>
<dbReference type="Gene3D" id="3.30.450.20">
    <property type="entry name" value="PAS domain"/>
    <property type="match status" value="1"/>
</dbReference>
<dbReference type="InterPro" id="IPR052155">
    <property type="entry name" value="Biofilm_reg_signaling"/>
</dbReference>
<keyword evidence="6" id="KW-1185">Reference proteome</keyword>
<gene>
    <name evidence="5" type="ORF">GJ697_25480</name>
</gene>
<dbReference type="SUPFAM" id="SSF141868">
    <property type="entry name" value="EAL domain-like"/>
    <property type="match status" value="1"/>
</dbReference>